<evidence type="ECO:0000313" key="3">
    <source>
        <dbReference type="EMBL" id="GAA1662062.1"/>
    </source>
</evidence>
<feature type="domain" description="YCII-related" evidence="2">
    <location>
        <begin position="7"/>
        <end position="83"/>
    </location>
</feature>
<gene>
    <name evidence="3" type="ORF">GCM10009744_64780</name>
</gene>
<dbReference type="PANTHER" id="PTHR33606:SF3">
    <property type="entry name" value="PROTEIN YCII"/>
    <property type="match status" value="1"/>
</dbReference>
<dbReference type="Gene3D" id="3.30.70.1060">
    <property type="entry name" value="Dimeric alpha+beta barrel"/>
    <property type="match status" value="1"/>
</dbReference>
<proteinExistence type="inferred from homology"/>
<protein>
    <recommendedName>
        <fullName evidence="2">YCII-related domain-containing protein</fullName>
    </recommendedName>
</protein>
<dbReference type="PANTHER" id="PTHR33606">
    <property type="entry name" value="PROTEIN YCII"/>
    <property type="match status" value="1"/>
</dbReference>
<organism evidence="3 4">
    <name type="scientific">Kribbella alba</name>
    <dbReference type="NCBI Taxonomy" id="190197"/>
    <lineage>
        <taxon>Bacteria</taxon>
        <taxon>Bacillati</taxon>
        <taxon>Actinomycetota</taxon>
        <taxon>Actinomycetes</taxon>
        <taxon>Propionibacteriales</taxon>
        <taxon>Kribbellaceae</taxon>
        <taxon>Kribbella</taxon>
    </lineage>
</organism>
<dbReference type="InterPro" id="IPR011008">
    <property type="entry name" value="Dimeric_a/b-barrel"/>
</dbReference>
<dbReference type="RefSeq" id="WP_344116784.1">
    <property type="nucleotide sequence ID" value="NZ_BAAANE010000017.1"/>
</dbReference>
<dbReference type="EMBL" id="BAAANE010000017">
    <property type="protein sequence ID" value="GAA1662062.1"/>
    <property type="molecule type" value="Genomic_DNA"/>
</dbReference>
<keyword evidence="4" id="KW-1185">Reference proteome</keyword>
<comment type="similarity">
    <text evidence="1">Belongs to the YciI family.</text>
</comment>
<evidence type="ECO:0000313" key="4">
    <source>
        <dbReference type="Proteomes" id="UP001501319"/>
    </source>
</evidence>
<name>A0ABN2FYF8_9ACTN</name>
<dbReference type="Pfam" id="PF03795">
    <property type="entry name" value="YCII"/>
    <property type="match status" value="1"/>
</dbReference>
<dbReference type="InterPro" id="IPR005545">
    <property type="entry name" value="YCII"/>
</dbReference>
<comment type="caution">
    <text evidence="3">The sequence shown here is derived from an EMBL/GenBank/DDBJ whole genome shotgun (WGS) entry which is preliminary data.</text>
</comment>
<reference evidence="3 4" key="1">
    <citation type="journal article" date="2019" name="Int. J. Syst. Evol. Microbiol.">
        <title>The Global Catalogue of Microorganisms (GCM) 10K type strain sequencing project: providing services to taxonomists for standard genome sequencing and annotation.</title>
        <authorList>
            <consortium name="The Broad Institute Genomics Platform"/>
            <consortium name="The Broad Institute Genome Sequencing Center for Infectious Disease"/>
            <person name="Wu L."/>
            <person name="Ma J."/>
        </authorList>
    </citation>
    <scope>NUCLEOTIDE SEQUENCE [LARGE SCALE GENOMIC DNA]</scope>
    <source>
        <strain evidence="3 4">JCM 14306</strain>
    </source>
</reference>
<dbReference type="Proteomes" id="UP001501319">
    <property type="component" value="Unassembled WGS sequence"/>
</dbReference>
<evidence type="ECO:0000259" key="2">
    <source>
        <dbReference type="Pfam" id="PF03795"/>
    </source>
</evidence>
<sequence length="90" mass="10162">MALFALQLKFTDAERRLQVRPAHREYLTSLKEAGKLVAAGPFADQTGALLIYEVADEAELRQILEKDPYTPAEVYEIAALNEWQPLFPLS</sequence>
<dbReference type="InterPro" id="IPR051807">
    <property type="entry name" value="Sec-metab_biosynth-assoc"/>
</dbReference>
<evidence type="ECO:0000256" key="1">
    <source>
        <dbReference type="ARBA" id="ARBA00007689"/>
    </source>
</evidence>
<accession>A0ABN2FYF8</accession>
<dbReference type="SUPFAM" id="SSF54909">
    <property type="entry name" value="Dimeric alpha+beta barrel"/>
    <property type="match status" value="1"/>
</dbReference>